<name>A0ABT4UIV9_9BACT</name>
<proteinExistence type="predicted"/>
<dbReference type="Gene3D" id="1.25.40.10">
    <property type="entry name" value="Tetratricopeptide repeat domain"/>
    <property type="match status" value="1"/>
</dbReference>
<dbReference type="Proteomes" id="UP001210231">
    <property type="component" value="Unassembled WGS sequence"/>
</dbReference>
<reference evidence="1 2" key="1">
    <citation type="submission" date="2022-12" db="EMBL/GenBank/DDBJ databases">
        <title>Chitinophagaceae gen. sp. nov., a new member of the family Chitinophagaceae, isolated from soil in a chemical factory.</title>
        <authorList>
            <person name="Ke Z."/>
        </authorList>
    </citation>
    <scope>NUCLEOTIDE SEQUENCE [LARGE SCALE GENOMIC DNA]</scope>
    <source>
        <strain evidence="1 2">LY-5</strain>
    </source>
</reference>
<comment type="caution">
    <text evidence="1">The sequence shown here is derived from an EMBL/GenBank/DDBJ whole genome shotgun (WGS) entry which is preliminary data.</text>
</comment>
<evidence type="ECO:0008006" key="3">
    <source>
        <dbReference type="Google" id="ProtNLM"/>
    </source>
</evidence>
<organism evidence="1 2">
    <name type="scientific">Polluticaenibacter yanchengensis</name>
    <dbReference type="NCBI Taxonomy" id="3014562"/>
    <lineage>
        <taxon>Bacteria</taxon>
        <taxon>Pseudomonadati</taxon>
        <taxon>Bacteroidota</taxon>
        <taxon>Chitinophagia</taxon>
        <taxon>Chitinophagales</taxon>
        <taxon>Chitinophagaceae</taxon>
        <taxon>Polluticaenibacter</taxon>
    </lineage>
</organism>
<dbReference type="RefSeq" id="WP_407031088.1">
    <property type="nucleotide sequence ID" value="NZ_JAQGEF010000007.1"/>
</dbReference>
<sequence>MNLLVKHIVNLFSKLAFLALLFVLFAGEVQAQKEAKRYEIDAKRAGVSPTDKDALPRGREFIRLDSTYYVGWLYQGMYLYDRSVDAAGYARCLPLVRKAFLLLEKDFGNKLKSIFDDPYVYYEFNQRFSDYLMMASTLREVYENLNKADSAMWIVNAVAAKNFRRDFFNVAGTKAWIIHRNRFYTKSKYAFLGNSVQENEKLAFNACYEGFARIKRNASQNNLWFGEQHATIDRNGVYHYLALLHSYNKNYDSSEYYYKQMLRSGYISFNNYGSLKLETGFFAKSYEYYSEDKYKYGQDKHLMEPYYYLPILDVFANRTKNAIDLAREAINYSKSSPGFGWYNLAIGRSYIYNGQLDSGFHAIDKAANFSEVHIGTTLTQPQYEFTASILKLLYLRSKVAQVQFLNRNWWYSPSVLYDVTVLKASLHTQEFLVANQLAENPERARIYYDLFCGESTVTWDEVGTLMIKYSPKFFIKMMDEYLKSDPRDKIRRYFELMKIRLMWRDGDKREAHNAALNLLANTKLDVNAEKLFLYRLYEQLAISSGKYGTDNDVDFYMSSMIEQYSTLVPTSDVKPKVYLNITGDNDGVIADAVKQLKNANLNLQSGPVSNGLNVRVNIIKRGIKYEAKVSSEINGNEICKNEKFLFRDAVTGGEEIVLRMFGSKGAPEVEAKQNNHPNTKK</sequence>
<evidence type="ECO:0000313" key="1">
    <source>
        <dbReference type="EMBL" id="MDA3614764.1"/>
    </source>
</evidence>
<dbReference type="InterPro" id="IPR011990">
    <property type="entry name" value="TPR-like_helical_dom_sf"/>
</dbReference>
<evidence type="ECO:0000313" key="2">
    <source>
        <dbReference type="Proteomes" id="UP001210231"/>
    </source>
</evidence>
<dbReference type="EMBL" id="JAQGEF010000007">
    <property type="protein sequence ID" value="MDA3614764.1"/>
    <property type="molecule type" value="Genomic_DNA"/>
</dbReference>
<accession>A0ABT4UIV9</accession>
<keyword evidence="2" id="KW-1185">Reference proteome</keyword>
<gene>
    <name evidence="1" type="ORF">O3P16_08085</name>
</gene>
<protein>
    <recommendedName>
        <fullName evidence="3">Tetratricopeptide repeat protein</fullName>
    </recommendedName>
</protein>